<keyword evidence="3" id="KW-1185">Reference proteome</keyword>
<gene>
    <name evidence="2" type="ORF">MB14_06830</name>
</gene>
<feature type="signal peptide" evidence="1">
    <location>
        <begin position="1"/>
        <end position="28"/>
    </location>
</feature>
<evidence type="ECO:0000313" key="2">
    <source>
        <dbReference type="EMBL" id="KYG74911.1"/>
    </source>
</evidence>
<accession>A0A150X859</accession>
<keyword evidence="1" id="KW-0732">Signal</keyword>
<sequence length="181" mass="20917">MGGIKKTMKNLLVLATTLILLFTSCNQSDDMNISDYVDHWEINTTFKTFENSTLDIDTVENEYKIAEGHNQVFIVTTEKNPVFKEGKELTDLYSTKSLLIELDTLDNLVTPENPSNSRLFQQLIAFSPDYGINPLDKEEKITFTRNNKNVWTIESDIYDFVFRGQLDFSTEQSWTNTINDY</sequence>
<feature type="chain" id="PRO_5007574308" evidence="1">
    <location>
        <begin position="29"/>
        <end position="181"/>
    </location>
</feature>
<dbReference type="EMBL" id="LQZQ01000045">
    <property type="protein sequence ID" value="KYG74911.1"/>
    <property type="molecule type" value="Genomic_DNA"/>
</dbReference>
<evidence type="ECO:0000256" key="1">
    <source>
        <dbReference type="SAM" id="SignalP"/>
    </source>
</evidence>
<name>A0A150X859_ROSEK</name>
<reference evidence="2" key="1">
    <citation type="submission" date="2016-01" db="EMBL/GenBank/DDBJ databases">
        <title>Genome sequencing of Roseivirga ehrenbergii KMM 6017.</title>
        <authorList>
            <person name="Selvaratnam C."/>
            <person name="Thevarajoo S."/>
            <person name="Goh K.M."/>
            <person name="Ee R."/>
            <person name="Chan K.-G."/>
            <person name="Chong C.S."/>
        </authorList>
    </citation>
    <scope>NUCLEOTIDE SEQUENCE [LARGE SCALE GENOMIC DNA]</scope>
    <source>
        <strain evidence="2">KMM 6017</strain>
    </source>
</reference>
<proteinExistence type="predicted"/>
<protein>
    <submittedName>
        <fullName evidence="2">Uncharacterized protein</fullName>
    </submittedName>
</protein>
<dbReference type="AlphaFoldDB" id="A0A150X859"/>
<dbReference type="PROSITE" id="PS51257">
    <property type="entry name" value="PROKAR_LIPOPROTEIN"/>
    <property type="match status" value="1"/>
</dbReference>
<organism evidence="2 3">
    <name type="scientific">Roseivirga ehrenbergii (strain DSM 102268 / JCM 13514 / KCTC 12282 / NCIMB 14502 / KMM 6017)</name>
    <dbReference type="NCBI Taxonomy" id="279360"/>
    <lineage>
        <taxon>Bacteria</taxon>
        <taxon>Pseudomonadati</taxon>
        <taxon>Bacteroidota</taxon>
        <taxon>Cytophagia</taxon>
        <taxon>Cytophagales</taxon>
        <taxon>Roseivirgaceae</taxon>
        <taxon>Roseivirga</taxon>
    </lineage>
</organism>
<comment type="caution">
    <text evidence="2">The sequence shown here is derived from an EMBL/GenBank/DDBJ whole genome shotgun (WGS) entry which is preliminary data.</text>
</comment>
<dbReference type="Proteomes" id="UP000075583">
    <property type="component" value="Unassembled WGS sequence"/>
</dbReference>
<evidence type="ECO:0000313" key="3">
    <source>
        <dbReference type="Proteomes" id="UP000075583"/>
    </source>
</evidence>